<evidence type="ECO:0000256" key="1">
    <source>
        <dbReference type="ARBA" id="ARBA00010641"/>
    </source>
</evidence>
<gene>
    <name evidence="7" type="ORF">G3M58_02535</name>
</gene>
<dbReference type="SUPFAM" id="SSF88946">
    <property type="entry name" value="Sigma2 domain of RNA polymerase sigma factors"/>
    <property type="match status" value="1"/>
</dbReference>
<dbReference type="GO" id="GO:0016987">
    <property type="term" value="F:sigma factor activity"/>
    <property type="evidence" value="ECO:0007669"/>
    <property type="project" value="UniProtKB-KW"/>
</dbReference>
<organism evidence="7">
    <name type="scientific">Streptomyces sp. SID7499</name>
    <dbReference type="NCBI Taxonomy" id="2706086"/>
    <lineage>
        <taxon>Bacteria</taxon>
        <taxon>Bacillati</taxon>
        <taxon>Actinomycetota</taxon>
        <taxon>Actinomycetes</taxon>
        <taxon>Kitasatosporales</taxon>
        <taxon>Streptomycetaceae</taxon>
        <taxon>Streptomyces</taxon>
    </lineage>
</organism>
<name>A0A6G3WIM1_9ACTN</name>
<evidence type="ECO:0000259" key="6">
    <source>
        <dbReference type="Pfam" id="PF04542"/>
    </source>
</evidence>
<dbReference type="NCBIfam" id="TIGR02937">
    <property type="entry name" value="sigma70-ECF"/>
    <property type="match status" value="1"/>
</dbReference>
<evidence type="ECO:0000313" key="7">
    <source>
        <dbReference type="EMBL" id="NEE05311.1"/>
    </source>
</evidence>
<keyword evidence="4" id="KW-0238">DNA-binding</keyword>
<dbReference type="InterPro" id="IPR013324">
    <property type="entry name" value="RNA_pol_sigma_r3/r4-like"/>
</dbReference>
<dbReference type="PANTHER" id="PTHR43133:SF8">
    <property type="entry name" value="RNA POLYMERASE SIGMA FACTOR HI_1459-RELATED"/>
    <property type="match status" value="1"/>
</dbReference>
<dbReference type="InterPro" id="IPR036388">
    <property type="entry name" value="WH-like_DNA-bd_sf"/>
</dbReference>
<dbReference type="PANTHER" id="PTHR43133">
    <property type="entry name" value="RNA POLYMERASE ECF-TYPE SIGMA FACTO"/>
    <property type="match status" value="1"/>
</dbReference>
<evidence type="ECO:0000256" key="4">
    <source>
        <dbReference type="ARBA" id="ARBA00023125"/>
    </source>
</evidence>
<reference evidence="7" key="1">
    <citation type="submission" date="2020-01" db="EMBL/GenBank/DDBJ databases">
        <title>Insect and environment-associated Actinomycetes.</title>
        <authorList>
            <person name="Currrie C."/>
            <person name="Chevrette M."/>
            <person name="Carlson C."/>
            <person name="Stubbendieck R."/>
            <person name="Wendt-Pienkowski E."/>
        </authorList>
    </citation>
    <scope>NUCLEOTIDE SEQUENCE</scope>
    <source>
        <strain evidence="7">SID7499</strain>
    </source>
</reference>
<dbReference type="GO" id="GO:0006352">
    <property type="term" value="P:DNA-templated transcription initiation"/>
    <property type="evidence" value="ECO:0007669"/>
    <property type="project" value="InterPro"/>
</dbReference>
<comment type="caution">
    <text evidence="7">The sequence shown here is derived from an EMBL/GenBank/DDBJ whole genome shotgun (WGS) entry which is preliminary data.</text>
</comment>
<comment type="similarity">
    <text evidence="1">Belongs to the sigma-70 factor family. ECF subfamily.</text>
</comment>
<evidence type="ECO:0000256" key="2">
    <source>
        <dbReference type="ARBA" id="ARBA00023015"/>
    </source>
</evidence>
<feature type="domain" description="RNA polymerase sigma-70 region 2" evidence="6">
    <location>
        <begin position="33"/>
        <end position="100"/>
    </location>
</feature>
<keyword evidence="5" id="KW-0804">Transcription</keyword>
<dbReference type="InterPro" id="IPR014284">
    <property type="entry name" value="RNA_pol_sigma-70_dom"/>
</dbReference>
<dbReference type="InterPro" id="IPR039425">
    <property type="entry name" value="RNA_pol_sigma-70-like"/>
</dbReference>
<dbReference type="GO" id="GO:0003677">
    <property type="term" value="F:DNA binding"/>
    <property type="evidence" value="ECO:0007669"/>
    <property type="project" value="UniProtKB-KW"/>
</dbReference>
<dbReference type="SUPFAM" id="SSF88659">
    <property type="entry name" value="Sigma3 and sigma4 domains of RNA polymerase sigma factors"/>
    <property type="match status" value="1"/>
</dbReference>
<proteinExistence type="inferred from homology"/>
<dbReference type="Gene3D" id="1.10.1740.10">
    <property type="match status" value="1"/>
</dbReference>
<dbReference type="Gene3D" id="1.10.10.10">
    <property type="entry name" value="Winged helix-like DNA-binding domain superfamily/Winged helix DNA-binding domain"/>
    <property type="match status" value="1"/>
</dbReference>
<sequence length="198" mass="21535">MPRTCDAPRTAPASPAELVADCLTGSQRAWAALVEQYSPLVWTVARSHRLAPADCEEVYQLTWLRVYQGLARLHSPHRFPAWITTCARRESLRQYQRAGRYVPVGDGSVLDRPAADHGPEGALLSRERRSEVLVALSGLPARDRALLSLLSADPAPGYDEVSRRLGIARGSVGPLRARALRRLAEGLRAQDAPVGGGV</sequence>
<evidence type="ECO:0000256" key="5">
    <source>
        <dbReference type="ARBA" id="ARBA00023163"/>
    </source>
</evidence>
<accession>A0A6G3WIM1</accession>
<dbReference type="EMBL" id="JAAGMN010000291">
    <property type="protein sequence ID" value="NEE05311.1"/>
    <property type="molecule type" value="Genomic_DNA"/>
</dbReference>
<keyword evidence="2" id="KW-0805">Transcription regulation</keyword>
<keyword evidence="3" id="KW-0731">Sigma factor</keyword>
<dbReference type="InterPro" id="IPR013325">
    <property type="entry name" value="RNA_pol_sigma_r2"/>
</dbReference>
<dbReference type="AlphaFoldDB" id="A0A6G3WIM1"/>
<evidence type="ECO:0000256" key="3">
    <source>
        <dbReference type="ARBA" id="ARBA00023082"/>
    </source>
</evidence>
<dbReference type="InterPro" id="IPR007627">
    <property type="entry name" value="RNA_pol_sigma70_r2"/>
</dbReference>
<dbReference type="Pfam" id="PF04542">
    <property type="entry name" value="Sigma70_r2"/>
    <property type="match status" value="1"/>
</dbReference>
<protein>
    <submittedName>
        <fullName evidence="7">Sigma-70 family RNA polymerase sigma factor</fullName>
    </submittedName>
</protein>